<evidence type="ECO:0000313" key="2">
    <source>
        <dbReference type="EMBL" id="EGB09561.1"/>
    </source>
</evidence>
<dbReference type="InParanoid" id="F0Y5W8"/>
<organism evidence="3">
    <name type="scientific">Aureococcus anophagefferens</name>
    <name type="common">Harmful bloom alga</name>
    <dbReference type="NCBI Taxonomy" id="44056"/>
    <lineage>
        <taxon>Eukaryota</taxon>
        <taxon>Sar</taxon>
        <taxon>Stramenopiles</taxon>
        <taxon>Ochrophyta</taxon>
        <taxon>Pelagophyceae</taxon>
        <taxon>Pelagomonadales</taxon>
        <taxon>Pelagomonadaceae</taxon>
        <taxon>Aureococcus</taxon>
    </lineage>
</organism>
<sequence>MDGAVGQRIQQKLATRRLASGENDAHAATKAAEKLHRRLARLAEKLEMSELATSEASSHVAELMKRGAGAPAAPAPPAVGAGAAARSLAEHDAHAAALAGEADTLRAAGRHGAAVAKRQEVCSYWSGVADLARGGGASADAAACSDRRDAASLRYHAEAVAAPNALACRAARRGEADEAVRQRRAFLQGALALRARVDGDFLEAKTTAWIRFAAEELALEVAAKAKAEPDDHRACCAVLQDALAVRRGLVGFRRYSVLLDLACHLELSGAPRGAVLDAVVRRLAVLREARTRPDADDGAAEDPSPYFDRVARPQFPPARRDWAGDAALATTLADAARHRVAARDYGAARASADEAIALCLSALEATPENGDVAVALAAARVERAAVALADGDRPLAVACLADIESDAGLRARVSVAQNPRLRLAAGCLGDADGPPPPPPRLDFTFGCGCAPAFELPDFGLPRR</sequence>
<dbReference type="AlphaFoldDB" id="F0Y5W8"/>
<dbReference type="KEGG" id="aaf:AURANDRAFT_63222"/>
<proteinExistence type="predicted"/>
<keyword evidence="1" id="KW-0175">Coiled coil</keyword>
<dbReference type="RefSeq" id="XP_009035616.1">
    <property type="nucleotide sequence ID" value="XM_009037368.1"/>
</dbReference>
<dbReference type="GeneID" id="20224237"/>
<name>F0Y5W8_AURAN</name>
<dbReference type="EMBL" id="GL833125">
    <property type="protein sequence ID" value="EGB09561.1"/>
    <property type="molecule type" value="Genomic_DNA"/>
</dbReference>
<feature type="coiled-coil region" evidence="1">
    <location>
        <begin position="25"/>
        <end position="52"/>
    </location>
</feature>
<protein>
    <submittedName>
        <fullName evidence="2">Uncharacterized protein</fullName>
    </submittedName>
</protein>
<accession>F0Y5W8</accession>
<reference evidence="2 3" key="1">
    <citation type="journal article" date="2011" name="Proc. Natl. Acad. Sci. U.S.A.">
        <title>Niche of harmful alga Aureococcus anophagefferens revealed through ecogenomics.</title>
        <authorList>
            <person name="Gobler C.J."/>
            <person name="Berry D.L."/>
            <person name="Dyhrman S.T."/>
            <person name="Wilhelm S.W."/>
            <person name="Salamov A."/>
            <person name="Lobanov A.V."/>
            <person name="Zhang Y."/>
            <person name="Collier J.L."/>
            <person name="Wurch L.L."/>
            <person name="Kustka A.B."/>
            <person name="Dill B.D."/>
            <person name="Shah M."/>
            <person name="VerBerkmoes N.C."/>
            <person name="Kuo A."/>
            <person name="Terry A."/>
            <person name="Pangilinan J."/>
            <person name="Lindquist E.A."/>
            <person name="Lucas S."/>
            <person name="Paulsen I.T."/>
            <person name="Hattenrath-Lehmann T.K."/>
            <person name="Talmage S.C."/>
            <person name="Walker E.A."/>
            <person name="Koch F."/>
            <person name="Burson A.M."/>
            <person name="Marcoval M.A."/>
            <person name="Tang Y.Z."/>
            <person name="Lecleir G.R."/>
            <person name="Coyne K.J."/>
            <person name="Berg G.M."/>
            <person name="Bertrand E.M."/>
            <person name="Saito M.A."/>
            <person name="Gladyshev V.N."/>
            <person name="Grigoriev I.V."/>
        </authorList>
    </citation>
    <scope>NUCLEOTIDE SEQUENCE [LARGE SCALE GENOMIC DNA]</scope>
    <source>
        <strain evidence="3">CCMP 1984</strain>
    </source>
</reference>
<evidence type="ECO:0000256" key="1">
    <source>
        <dbReference type="SAM" id="Coils"/>
    </source>
</evidence>
<evidence type="ECO:0000313" key="3">
    <source>
        <dbReference type="Proteomes" id="UP000002729"/>
    </source>
</evidence>
<dbReference type="Proteomes" id="UP000002729">
    <property type="component" value="Unassembled WGS sequence"/>
</dbReference>
<keyword evidence="3" id="KW-1185">Reference proteome</keyword>
<gene>
    <name evidence="2" type="ORF">AURANDRAFT_63222</name>
</gene>